<keyword evidence="4" id="KW-1185">Reference proteome</keyword>
<comment type="caution">
    <text evidence="3">The sequence shown here is derived from an EMBL/GenBank/DDBJ whole genome shotgun (WGS) entry which is preliminary data.</text>
</comment>
<sequence length="256" mass="28980">MQNNTNLALFVGHSLVKLHEIDSTNTYLKNLLSNSKPLIEGTVIMADHQYAGRGQNQNVWESEAGKNLTISIYLKPSFLAVNEQFDLNKAVSLGIIDCLNNVLGENCHIKWPNDIYFHDKKIGGILIENVTKGYNLKESVIGIGINVNQINFPNQLGRVSSISKVLHKDYKLEKLLAQICKNIESRYLQLKAGKKELLAHDYKNNLFRLNEQHYFEIENDVVLGTIKGVTTTGKLLLQVGKELKELDLKEVKFIFD</sequence>
<dbReference type="Proteomes" id="UP000308181">
    <property type="component" value="Unassembled WGS sequence"/>
</dbReference>
<organism evidence="3 4">
    <name type="scientific">Pedobacter cryophilus</name>
    <dbReference type="NCBI Taxonomy" id="2571271"/>
    <lineage>
        <taxon>Bacteria</taxon>
        <taxon>Pseudomonadati</taxon>
        <taxon>Bacteroidota</taxon>
        <taxon>Sphingobacteriia</taxon>
        <taxon>Sphingobacteriales</taxon>
        <taxon>Sphingobacteriaceae</taxon>
        <taxon>Pedobacter</taxon>
    </lineage>
</organism>
<dbReference type="GO" id="GO:0005737">
    <property type="term" value="C:cytoplasm"/>
    <property type="evidence" value="ECO:0007669"/>
    <property type="project" value="TreeGrafter"/>
</dbReference>
<feature type="domain" description="BPL/LPL catalytic" evidence="2">
    <location>
        <begin position="1"/>
        <end position="191"/>
    </location>
</feature>
<gene>
    <name evidence="3" type="ORF">FA046_01405</name>
</gene>
<dbReference type="PANTHER" id="PTHR12835:SF5">
    <property type="entry name" value="BIOTIN--PROTEIN LIGASE"/>
    <property type="match status" value="1"/>
</dbReference>
<dbReference type="PROSITE" id="PS51733">
    <property type="entry name" value="BPL_LPL_CATALYTIC"/>
    <property type="match status" value="1"/>
</dbReference>
<dbReference type="NCBIfam" id="TIGR00121">
    <property type="entry name" value="birA_ligase"/>
    <property type="match status" value="1"/>
</dbReference>
<dbReference type="EMBL" id="SWBP01000001">
    <property type="protein sequence ID" value="TKC00366.1"/>
    <property type="molecule type" value="Genomic_DNA"/>
</dbReference>
<proteinExistence type="predicted"/>
<dbReference type="InterPro" id="IPR045864">
    <property type="entry name" value="aa-tRNA-synth_II/BPL/LPL"/>
</dbReference>
<dbReference type="OrthoDB" id="9807064at2"/>
<evidence type="ECO:0000313" key="3">
    <source>
        <dbReference type="EMBL" id="TKC00366.1"/>
    </source>
</evidence>
<keyword evidence="1 3" id="KW-0436">Ligase</keyword>
<evidence type="ECO:0000259" key="2">
    <source>
        <dbReference type="PROSITE" id="PS51733"/>
    </source>
</evidence>
<dbReference type="AlphaFoldDB" id="A0A4U1C3D9"/>
<name>A0A4U1C3D9_9SPHI</name>
<dbReference type="InterPro" id="IPR004143">
    <property type="entry name" value="BPL_LPL_catalytic"/>
</dbReference>
<dbReference type="RefSeq" id="WP_136824576.1">
    <property type="nucleotide sequence ID" value="NZ_SWBP01000001.1"/>
</dbReference>
<dbReference type="Pfam" id="PF03099">
    <property type="entry name" value="BPL_LplA_LipB"/>
    <property type="match status" value="1"/>
</dbReference>
<reference evidence="3 4" key="1">
    <citation type="submission" date="2019-04" db="EMBL/GenBank/DDBJ databases">
        <title>Pedobacter sp. AR-3-17 sp. nov., isolated from Arctic soil.</title>
        <authorList>
            <person name="Dahal R.H."/>
            <person name="Kim D.-U."/>
        </authorList>
    </citation>
    <scope>NUCLEOTIDE SEQUENCE [LARGE SCALE GENOMIC DNA]</scope>
    <source>
        <strain evidence="3 4">AR-3-17</strain>
    </source>
</reference>
<evidence type="ECO:0000313" key="4">
    <source>
        <dbReference type="Proteomes" id="UP000308181"/>
    </source>
</evidence>
<dbReference type="GO" id="GO:0004077">
    <property type="term" value="F:biotin--[biotin carboxyl-carrier protein] ligase activity"/>
    <property type="evidence" value="ECO:0007669"/>
    <property type="project" value="UniProtKB-EC"/>
</dbReference>
<dbReference type="SUPFAM" id="SSF55681">
    <property type="entry name" value="Class II aaRS and biotin synthetases"/>
    <property type="match status" value="1"/>
</dbReference>
<accession>A0A4U1C3D9</accession>
<dbReference type="PANTHER" id="PTHR12835">
    <property type="entry name" value="BIOTIN PROTEIN LIGASE"/>
    <property type="match status" value="1"/>
</dbReference>
<dbReference type="CDD" id="cd16442">
    <property type="entry name" value="BPL"/>
    <property type="match status" value="1"/>
</dbReference>
<dbReference type="InterPro" id="IPR004408">
    <property type="entry name" value="Biotin_CoA_COase_ligase"/>
</dbReference>
<protein>
    <submittedName>
        <fullName evidence="3">Biotin--[acetyl-CoA-carboxylase] ligase</fullName>
        <ecNumber evidence="3">6.3.4.15</ecNumber>
    </submittedName>
</protein>
<dbReference type="Gene3D" id="3.30.930.10">
    <property type="entry name" value="Bira Bifunctional Protein, Domain 2"/>
    <property type="match status" value="1"/>
</dbReference>
<evidence type="ECO:0000256" key="1">
    <source>
        <dbReference type="ARBA" id="ARBA00022598"/>
    </source>
</evidence>
<dbReference type="EC" id="6.3.4.15" evidence="3"/>